<feature type="transmembrane region" description="Helical" evidence="1">
    <location>
        <begin position="68"/>
        <end position="89"/>
    </location>
</feature>
<keyword evidence="1" id="KW-0472">Membrane</keyword>
<evidence type="ECO:0000313" key="2">
    <source>
        <dbReference type="EMBL" id="MBL0765907.1"/>
    </source>
</evidence>
<proteinExistence type="predicted"/>
<evidence type="ECO:0000313" key="3">
    <source>
        <dbReference type="Proteomes" id="UP000642920"/>
    </source>
</evidence>
<keyword evidence="1" id="KW-0812">Transmembrane</keyword>
<keyword evidence="1" id="KW-1133">Transmembrane helix</keyword>
<evidence type="ECO:0000256" key="1">
    <source>
        <dbReference type="SAM" id="Phobius"/>
    </source>
</evidence>
<name>A0A937A8T7_9BACT</name>
<dbReference type="EMBL" id="JAERQG010000002">
    <property type="protein sequence ID" value="MBL0765907.1"/>
    <property type="molecule type" value="Genomic_DNA"/>
</dbReference>
<organism evidence="2 3">
    <name type="scientific">Marivirga atlantica</name>
    <dbReference type="NCBI Taxonomy" id="1548457"/>
    <lineage>
        <taxon>Bacteria</taxon>
        <taxon>Pseudomonadati</taxon>
        <taxon>Bacteroidota</taxon>
        <taxon>Cytophagia</taxon>
        <taxon>Cytophagales</taxon>
        <taxon>Marivirgaceae</taxon>
        <taxon>Marivirga</taxon>
    </lineage>
</organism>
<sequence length="118" mass="12727">MNQLKELGRLLYGIPMIVFGVFHFVNMRSLSTIVPAIIPGDTFWVILTGAALIAAGISIVIKKQIRMTCYFLAAMLLVFVFLVHLPGALNGDMTAINSLLKDAALSGGAIMLGQAYKD</sequence>
<accession>A0A937A8T7</accession>
<reference evidence="2" key="1">
    <citation type="submission" date="2021-01" db="EMBL/GenBank/DDBJ databases">
        <title>Marivirga sp. nov., isolated from intertidal surface sediments.</title>
        <authorList>
            <person name="Zhang M."/>
        </authorList>
    </citation>
    <scope>NUCLEOTIDE SEQUENCE</scope>
    <source>
        <strain evidence="2">SM1354</strain>
    </source>
</reference>
<gene>
    <name evidence="2" type="ORF">JKP34_11635</name>
</gene>
<dbReference type="RefSeq" id="WP_201921403.1">
    <property type="nucleotide sequence ID" value="NZ_JAERQG010000002.1"/>
</dbReference>
<keyword evidence="3" id="KW-1185">Reference proteome</keyword>
<dbReference type="AlphaFoldDB" id="A0A937A8T7"/>
<feature type="transmembrane region" description="Helical" evidence="1">
    <location>
        <begin position="43"/>
        <end position="61"/>
    </location>
</feature>
<feature type="transmembrane region" description="Helical" evidence="1">
    <location>
        <begin position="12"/>
        <end position="37"/>
    </location>
</feature>
<comment type="caution">
    <text evidence="2">The sequence shown here is derived from an EMBL/GenBank/DDBJ whole genome shotgun (WGS) entry which is preliminary data.</text>
</comment>
<protein>
    <submittedName>
        <fullName evidence="2">DoxX family membrane protein</fullName>
    </submittedName>
</protein>
<dbReference type="Proteomes" id="UP000642920">
    <property type="component" value="Unassembled WGS sequence"/>
</dbReference>